<reference evidence="5" key="1">
    <citation type="submission" date="2022-11" db="EMBL/GenBank/DDBJ databases">
        <title>Centuries of genome instability and evolution in soft-shell clam transmissible cancer (bioRxiv).</title>
        <authorList>
            <person name="Hart S.F.M."/>
            <person name="Yonemitsu M.A."/>
            <person name="Giersch R.M."/>
            <person name="Beal B.F."/>
            <person name="Arriagada G."/>
            <person name="Davis B.W."/>
            <person name="Ostrander E.A."/>
            <person name="Goff S.P."/>
            <person name="Metzger M.J."/>
        </authorList>
    </citation>
    <scope>NUCLEOTIDE SEQUENCE</scope>
    <source>
        <strain evidence="5">MELC-2E11</strain>
        <tissue evidence="5">Siphon/mantle</tissue>
    </source>
</reference>
<dbReference type="InterPro" id="IPR026079">
    <property type="entry name" value="CDR2"/>
</dbReference>
<feature type="region of interest" description="Disordered" evidence="4">
    <location>
        <begin position="405"/>
        <end position="434"/>
    </location>
</feature>
<dbReference type="Proteomes" id="UP001164746">
    <property type="component" value="Chromosome 2"/>
</dbReference>
<evidence type="ECO:0000256" key="4">
    <source>
        <dbReference type="SAM" id="MobiDB-lite"/>
    </source>
</evidence>
<name>A0ABY7DGB1_MYAAR</name>
<evidence type="ECO:0000256" key="2">
    <source>
        <dbReference type="ARBA" id="ARBA00023054"/>
    </source>
</evidence>
<keyword evidence="6" id="KW-1185">Reference proteome</keyword>
<keyword evidence="2 3" id="KW-0175">Coiled coil</keyword>
<proteinExistence type="inferred from homology"/>
<comment type="similarity">
    <text evidence="1">Belongs to the CDR2 family.</text>
</comment>
<dbReference type="PANTHER" id="PTHR19232:SF7">
    <property type="entry name" value="CENTROCORTIN, ISOFORM A"/>
    <property type="match status" value="1"/>
</dbReference>
<accession>A0ABY7DGB1</accession>
<evidence type="ECO:0000256" key="1">
    <source>
        <dbReference type="ARBA" id="ARBA00009019"/>
    </source>
</evidence>
<sequence length="434" mass="50267">MDKANGGQEEWYENETTGREKCCVCYLIPPVADIAGRADCYYQGNQLDALRESVESKNRIYEEIDKAVQELEQTNQKYALDSKADKQKIDRQTDTIQTLEEKNDELSKKVDDLKAAERERKKIQVQQNKDTRRARSLANLPDNRENREIYYEKIGTWTYNERFQSSNLPMNPYEVEIRNQQEIIKRQKAQNMLDKRKREDLETEVALLWEENTSLEIKLKILEEDLFKYKKLQDDIQKIKMESSKYCVQCGKTLDLLKKGSIIHTDVEMDEPKFNSEGKLVKMESGGSVYGSRESLDQVAMETKETMTSIGSPENPDDAGISILNELESQYQALFKKYEMLLQKGRRPSSLLMEDDDEAEKELEKRLSHKSVQTTIKLTKPGEDLENPPYKMIFKDIFATLRKSRIEESGESVTSPETSRGRCEQSSSPVPDAR</sequence>
<dbReference type="PANTHER" id="PTHR19232">
    <property type="entry name" value="CENTROCORTIN FAMILY MEMBER"/>
    <property type="match status" value="1"/>
</dbReference>
<evidence type="ECO:0000313" key="6">
    <source>
        <dbReference type="Proteomes" id="UP001164746"/>
    </source>
</evidence>
<dbReference type="EMBL" id="CP111013">
    <property type="protein sequence ID" value="WAQ96318.1"/>
    <property type="molecule type" value="Genomic_DNA"/>
</dbReference>
<feature type="coiled-coil region" evidence="3">
    <location>
        <begin position="54"/>
        <end position="133"/>
    </location>
</feature>
<evidence type="ECO:0000256" key="3">
    <source>
        <dbReference type="SAM" id="Coils"/>
    </source>
</evidence>
<organism evidence="5 6">
    <name type="scientific">Mya arenaria</name>
    <name type="common">Soft-shell clam</name>
    <dbReference type="NCBI Taxonomy" id="6604"/>
    <lineage>
        <taxon>Eukaryota</taxon>
        <taxon>Metazoa</taxon>
        <taxon>Spiralia</taxon>
        <taxon>Lophotrochozoa</taxon>
        <taxon>Mollusca</taxon>
        <taxon>Bivalvia</taxon>
        <taxon>Autobranchia</taxon>
        <taxon>Heteroconchia</taxon>
        <taxon>Euheterodonta</taxon>
        <taxon>Imparidentia</taxon>
        <taxon>Neoheterodontei</taxon>
        <taxon>Myida</taxon>
        <taxon>Myoidea</taxon>
        <taxon>Myidae</taxon>
        <taxon>Mya</taxon>
    </lineage>
</organism>
<evidence type="ECO:0000313" key="5">
    <source>
        <dbReference type="EMBL" id="WAQ96318.1"/>
    </source>
</evidence>
<protein>
    <submittedName>
        <fullName evidence="5">CDR2-like protein</fullName>
    </submittedName>
</protein>
<feature type="compositionally biased region" description="Polar residues" evidence="4">
    <location>
        <begin position="411"/>
        <end position="434"/>
    </location>
</feature>
<gene>
    <name evidence="5" type="ORF">MAR_029008</name>
</gene>